<feature type="compositionally biased region" description="Polar residues" evidence="1">
    <location>
        <begin position="830"/>
        <end position="842"/>
    </location>
</feature>
<evidence type="ECO:0000313" key="2">
    <source>
        <dbReference type="EMBL" id="KAF2190879.1"/>
    </source>
</evidence>
<feature type="region of interest" description="Disordered" evidence="1">
    <location>
        <begin position="734"/>
        <end position="859"/>
    </location>
</feature>
<evidence type="ECO:0000313" key="3">
    <source>
        <dbReference type="Proteomes" id="UP000800200"/>
    </source>
</evidence>
<feature type="compositionally biased region" description="Low complexity" evidence="1">
    <location>
        <begin position="358"/>
        <end position="392"/>
    </location>
</feature>
<evidence type="ECO:0000256" key="1">
    <source>
        <dbReference type="SAM" id="MobiDB-lite"/>
    </source>
</evidence>
<feature type="region of interest" description="Disordered" evidence="1">
    <location>
        <begin position="1005"/>
        <end position="1024"/>
    </location>
</feature>
<name>A0A6A6EJK8_9PEZI</name>
<protein>
    <submittedName>
        <fullName evidence="2">Uncharacterized protein</fullName>
    </submittedName>
</protein>
<feature type="region of interest" description="Disordered" evidence="1">
    <location>
        <begin position="193"/>
        <end position="216"/>
    </location>
</feature>
<proteinExistence type="predicted"/>
<sequence>MAGADRQAQLQHDISHFEETGRHAAIQLLTINHLIETRTSSVSCLASKLLGIVGLLPTLRKLLTEDLHATAPNFTLLPASHVETISEQVNSCCSVVKRAEAIVSEADGWVRSKTAGDSSPKTLKGFYSRRLRRELHGSQNTLTRCFRELTLIISTARARQFERFSFTTRTEDEVRERIHLREALRHPDYKKSSVAIDSLPGPASTPAKTSDLPAPSRLFQTFPTQRQDVLELQHPRRFRGRYGHLDYPFPHGQPTIQLAPPSPELRFDKCFREAEPERYNLHLEGRYPEPSTFNIWPPSIIEANTVQDHQIQAVMSDTAKDAPAPSASSASEAPANTPNTTRDSTPADDSDKGNVAITSSQPATASTSQTTAAPWTSAQVTSGPASTATAATAPPVMGASAPAPVPKASSISNHPMFSAETSNASPFTLIGASSPFPRQTWATTAPATNPSAKQDPPEQLEAYMLRPLSEDVHLAVEWSYEMERLPIKREQLESHIRSLGPNYSVLNSIGELKPEEWRLISIRVKNRHGHLMSVQLSCGSNLVTKMGTFKVKSVIFVLATSHPDVSEQDEAVKPQPGGLFSLLNANPPQGGLFGVSAANPSQGGFGTLNAPFGGFGASRRGGLFGDTVTQNNSGGGLFGNQASQSSSLGGFGGGGLFGKSGKQNPSGFGHFCTERFANKEDRKRAVASLGTAQEHFLPYIEKDGTASHQHFQSITFQDPYGDHSFEELRLADYSKGRTGPGTTPGLFGSPKPQFGGLFGKSGTGFGANEQAYKPTNHTYTPGPQPTQTNNAPSSSLFGTAKTSAPSGSQGSSSFGANSGFETSGGLFANNPFSSQTQPSSGPSIFAHKPDGTPTLRGTNTNTSTFASLFSGSQKPSLFSKSAGQPFLFSNLENKTSPSPFGAFGRSSVPVESGTFGGSSAPSTSVFGSAPTKTTTDGNAPTDLFSFKTASSGFGSTGFGNPNTSTNRFESKAKDTDHNRKPPFGAPPTFGTDKPKFTLSVFGGAPGSSGFGTVAPERGSEGYSL</sequence>
<dbReference type="AlphaFoldDB" id="A0A6A6EJK8"/>
<feature type="compositionally biased region" description="Gly residues" evidence="1">
    <location>
        <begin position="756"/>
        <end position="765"/>
    </location>
</feature>
<organism evidence="2 3">
    <name type="scientific">Zopfia rhizophila CBS 207.26</name>
    <dbReference type="NCBI Taxonomy" id="1314779"/>
    <lineage>
        <taxon>Eukaryota</taxon>
        <taxon>Fungi</taxon>
        <taxon>Dikarya</taxon>
        <taxon>Ascomycota</taxon>
        <taxon>Pezizomycotina</taxon>
        <taxon>Dothideomycetes</taxon>
        <taxon>Dothideomycetes incertae sedis</taxon>
        <taxon>Zopfiaceae</taxon>
        <taxon>Zopfia</taxon>
    </lineage>
</organism>
<feature type="compositionally biased region" description="Basic and acidic residues" evidence="1">
    <location>
        <begin position="968"/>
        <end position="979"/>
    </location>
</feature>
<feature type="compositionally biased region" description="Low complexity" evidence="1">
    <location>
        <begin position="322"/>
        <end position="335"/>
    </location>
</feature>
<dbReference type="Gene3D" id="1.10.10.2360">
    <property type="match status" value="1"/>
</dbReference>
<gene>
    <name evidence="2" type="ORF">K469DRAFT_721817</name>
</gene>
<keyword evidence="3" id="KW-1185">Reference proteome</keyword>
<feature type="compositionally biased region" description="Polar residues" evidence="1">
    <location>
        <begin position="917"/>
        <end position="938"/>
    </location>
</feature>
<feature type="compositionally biased region" description="Low complexity" evidence="1">
    <location>
        <begin position="803"/>
        <end position="820"/>
    </location>
</feature>
<feature type="region of interest" description="Disordered" evidence="1">
    <location>
        <begin position="955"/>
        <end position="997"/>
    </location>
</feature>
<accession>A0A6A6EJK8</accession>
<feature type="region of interest" description="Disordered" evidence="1">
    <location>
        <begin position="317"/>
        <end position="392"/>
    </location>
</feature>
<feature type="region of interest" description="Disordered" evidence="1">
    <location>
        <begin position="914"/>
        <end position="940"/>
    </location>
</feature>
<dbReference type="EMBL" id="ML994618">
    <property type="protein sequence ID" value="KAF2190879.1"/>
    <property type="molecule type" value="Genomic_DNA"/>
</dbReference>
<reference evidence="2" key="1">
    <citation type="journal article" date="2020" name="Stud. Mycol.">
        <title>101 Dothideomycetes genomes: a test case for predicting lifestyles and emergence of pathogens.</title>
        <authorList>
            <person name="Haridas S."/>
            <person name="Albert R."/>
            <person name="Binder M."/>
            <person name="Bloem J."/>
            <person name="Labutti K."/>
            <person name="Salamov A."/>
            <person name="Andreopoulos B."/>
            <person name="Baker S."/>
            <person name="Barry K."/>
            <person name="Bills G."/>
            <person name="Bluhm B."/>
            <person name="Cannon C."/>
            <person name="Castanera R."/>
            <person name="Culley D."/>
            <person name="Daum C."/>
            <person name="Ezra D."/>
            <person name="Gonzalez J."/>
            <person name="Henrissat B."/>
            <person name="Kuo A."/>
            <person name="Liang C."/>
            <person name="Lipzen A."/>
            <person name="Lutzoni F."/>
            <person name="Magnuson J."/>
            <person name="Mondo S."/>
            <person name="Nolan M."/>
            <person name="Ohm R."/>
            <person name="Pangilinan J."/>
            <person name="Park H.-J."/>
            <person name="Ramirez L."/>
            <person name="Alfaro M."/>
            <person name="Sun H."/>
            <person name="Tritt A."/>
            <person name="Yoshinaga Y."/>
            <person name="Zwiers L.-H."/>
            <person name="Turgeon B."/>
            <person name="Goodwin S."/>
            <person name="Spatafora J."/>
            <person name="Crous P."/>
            <person name="Grigoriev I."/>
        </authorList>
    </citation>
    <scope>NUCLEOTIDE SEQUENCE</scope>
    <source>
        <strain evidence="2">CBS 207.26</strain>
    </source>
</reference>
<dbReference type="Proteomes" id="UP000800200">
    <property type="component" value="Unassembled WGS sequence"/>
</dbReference>
<feature type="compositionally biased region" description="Polar residues" evidence="1">
    <location>
        <begin position="773"/>
        <end position="802"/>
    </location>
</feature>
<dbReference type="OrthoDB" id="3797628at2759"/>